<evidence type="ECO:0000313" key="1">
    <source>
        <dbReference type="EMBL" id="CAH1786215.1"/>
    </source>
</evidence>
<dbReference type="Proteomes" id="UP000749559">
    <property type="component" value="Unassembled WGS sequence"/>
</dbReference>
<comment type="caution">
    <text evidence="1">The sequence shown here is derived from an EMBL/GenBank/DDBJ whole genome shotgun (WGS) entry which is preliminary data.</text>
</comment>
<keyword evidence="2" id="KW-1185">Reference proteome</keyword>
<reference evidence="1" key="1">
    <citation type="submission" date="2022-03" db="EMBL/GenBank/DDBJ databases">
        <authorList>
            <person name="Martin C."/>
        </authorList>
    </citation>
    <scope>NUCLEOTIDE SEQUENCE</scope>
</reference>
<dbReference type="AlphaFoldDB" id="A0A8S4NYV4"/>
<protein>
    <submittedName>
        <fullName evidence="1">Uncharacterized protein</fullName>
    </submittedName>
</protein>
<name>A0A8S4NYV4_OWEFU</name>
<organism evidence="1 2">
    <name type="scientific">Owenia fusiformis</name>
    <name type="common">Polychaete worm</name>
    <dbReference type="NCBI Taxonomy" id="6347"/>
    <lineage>
        <taxon>Eukaryota</taxon>
        <taxon>Metazoa</taxon>
        <taxon>Spiralia</taxon>
        <taxon>Lophotrochozoa</taxon>
        <taxon>Annelida</taxon>
        <taxon>Polychaeta</taxon>
        <taxon>Sedentaria</taxon>
        <taxon>Canalipalpata</taxon>
        <taxon>Sabellida</taxon>
        <taxon>Oweniida</taxon>
        <taxon>Oweniidae</taxon>
        <taxon>Owenia</taxon>
    </lineage>
</organism>
<sequence>MADDGFYGNQSKLQRCLLLLCMVTTCRITMTGKISSSAHISAINSVVRPFPYGLKNSRKFKVSSHLYMIILQTERNKQFLHGFTHDYQGNLTLSCLPET</sequence>
<evidence type="ECO:0000313" key="2">
    <source>
        <dbReference type="Proteomes" id="UP000749559"/>
    </source>
</evidence>
<gene>
    <name evidence="1" type="ORF">OFUS_LOCUS12154</name>
</gene>
<accession>A0A8S4NYV4</accession>
<proteinExistence type="predicted"/>
<dbReference type="EMBL" id="CAIIXF020000006">
    <property type="protein sequence ID" value="CAH1786215.1"/>
    <property type="molecule type" value="Genomic_DNA"/>
</dbReference>